<dbReference type="PROSITE" id="PS50893">
    <property type="entry name" value="ABC_TRANSPORTER_2"/>
    <property type="match status" value="1"/>
</dbReference>
<dbReference type="PANTHER" id="PTHR24220">
    <property type="entry name" value="IMPORT ATP-BINDING PROTEIN"/>
    <property type="match status" value="1"/>
</dbReference>
<evidence type="ECO:0000256" key="1">
    <source>
        <dbReference type="ARBA" id="ARBA00022741"/>
    </source>
</evidence>
<dbReference type="SUPFAM" id="SSF52540">
    <property type="entry name" value="P-loop containing nucleoside triphosphate hydrolases"/>
    <property type="match status" value="1"/>
</dbReference>
<evidence type="ECO:0000256" key="2">
    <source>
        <dbReference type="ARBA" id="ARBA00022840"/>
    </source>
</evidence>
<organism evidence="4 5">
    <name type="scientific">Erythrobacter litoralis</name>
    <dbReference type="NCBI Taxonomy" id="39960"/>
    <lineage>
        <taxon>Bacteria</taxon>
        <taxon>Pseudomonadati</taxon>
        <taxon>Pseudomonadota</taxon>
        <taxon>Alphaproteobacteria</taxon>
        <taxon>Sphingomonadales</taxon>
        <taxon>Erythrobacteraceae</taxon>
        <taxon>Erythrobacter/Porphyrobacter group</taxon>
        <taxon>Erythrobacter</taxon>
    </lineage>
</organism>
<keyword evidence="1" id="KW-0547">Nucleotide-binding</keyword>
<dbReference type="InterPro" id="IPR027417">
    <property type="entry name" value="P-loop_NTPase"/>
</dbReference>
<dbReference type="SMART" id="SM00382">
    <property type="entry name" value="AAA"/>
    <property type="match status" value="1"/>
</dbReference>
<proteinExistence type="predicted"/>
<evidence type="ECO:0000313" key="4">
    <source>
        <dbReference type="EMBL" id="KEO99101.1"/>
    </source>
</evidence>
<evidence type="ECO:0000313" key="5">
    <source>
        <dbReference type="Proteomes" id="UP000027866"/>
    </source>
</evidence>
<dbReference type="GO" id="GO:0016887">
    <property type="term" value="F:ATP hydrolysis activity"/>
    <property type="evidence" value="ECO:0007669"/>
    <property type="project" value="InterPro"/>
</dbReference>
<dbReference type="Proteomes" id="UP000027866">
    <property type="component" value="Unassembled WGS sequence"/>
</dbReference>
<dbReference type="InterPro" id="IPR015854">
    <property type="entry name" value="ABC_transpr_LolD-like"/>
</dbReference>
<keyword evidence="5" id="KW-1185">Reference proteome</keyword>
<reference evidence="4 5" key="1">
    <citation type="submission" date="2014-04" db="EMBL/GenBank/DDBJ databases">
        <title>A comprehensive comparison of genomes of Erythrobacter spp. Strains.</title>
        <authorList>
            <person name="Zheng Q."/>
        </authorList>
    </citation>
    <scope>NUCLEOTIDE SEQUENCE [LARGE SCALE GENOMIC DNA]</scope>
    <source>
        <strain evidence="4 5">DSM 8509</strain>
    </source>
</reference>
<keyword evidence="2" id="KW-0067">ATP-binding</keyword>
<gene>
    <name evidence="4" type="ORF">EH32_04580</name>
</gene>
<dbReference type="GO" id="GO:0022857">
    <property type="term" value="F:transmembrane transporter activity"/>
    <property type="evidence" value="ECO:0007669"/>
    <property type="project" value="TreeGrafter"/>
</dbReference>
<dbReference type="Pfam" id="PF00005">
    <property type="entry name" value="ABC_tran"/>
    <property type="match status" value="1"/>
</dbReference>
<dbReference type="InterPro" id="IPR017871">
    <property type="entry name" value="ABC_transporter-like_CS"/>
</dbReference>
<dbReference type="PROSITE" id="PS00211">
    <property type="entry name" value="ABC_TRANSPORTER_1"/>
    <property type="match status" value="1"/>
</dbReference>
<comment type="caution">
    <text evidence="4">The sequence shown here is derived from an EMBL/GenBank/DDBJ whole genome shotgun (WGS) entry which is preliminary data.</text>
</comment>
<dbReference type="EMBL" id="JMIX01000002">
    <property type="protein sequence ID" value="KEO99101.1"/>
    <property type="molecule type" value="Genomic_DNA"/>
</dbReference>
<name>A0A074MVT6_9SPHN</name>
<dbReference type="OrthoDB" id="7627620at2"/>
<dbReference type="PATRIC" id="fig|39960.10.peg.2234"/>
<sequence length="223" mass="23991">MTTLCVRDVALSYDGRPVLEQVSFDLAPGSRTLLLGASGSGKSSLLNIVCGLQSPDRGEVKLGEEAIAPARSAAAADRVRQRHMGIIFQTLRLVSALSVRGNLLLAQKLQTGRRDPALVDSVLRELGIADRAHARPFALSQGEAQRAAIARALVVRPKLLIADEPTSALDRDNAHRVAGLLLDAAKASHASLLIATHDERLLPHFEKVLRIERGRIEEGRITA</sequence>
<protein>
    <recommendedName>
        <fullName evidence="3">ABC transporter domain-containing protein</fullName>
    </recommendedName>
</protein>
<dbReference type="KEGG" id="elq:Ga0102493_113140"/>
<dbReference type="GO" id="GO:0005886">
    <property type="term" value="C:plasma membrane"/>
    <property type="evidence" value="ECO:0007669"/>
    <property type="project" value="TreeGrafter"/>
</dbReference>
<dbReference type="InterPro" id="IPR003593">
    <property type="entry name" value="AAA+_ATPase"/>
</dbReference>
<evidence type="ECO:0000259" key="3">
    <source>
        <dbReference type="PROSITE" id="PS50893"/>
    </source>
</evidence>
<feature type="domain" description="ABC transporter" evidence="3">
    <location>
        <begin position="4"/>
        <end position="223"/>
    </location>
</feature>
<dbReference type="InterPro" id="IPR003439">
    <property type="entry name" value="ABC_transporter-like_ATP-bd"/>
</dbReference>
<dbReference type="RefSeq" id="WP_034900575.1">
    <property type="nucleotide sequence ID" value="NZ_CP017057.1"/>
</dbReference>
<dbReference type="GO" id="GO:0005524">
    <property type="term" value="F:ATP binding"/>
    <property type="evidence" value="ECO:0007669"/>
    <property type="project" value="UniProtKB-KW"/>
</dbReference>
<dbReference type="AlphaFoldDB" id="A0A074MVT6"/>
<dbReference type="Gene3D" id="3.40.50.300">
    <property type="entry name" value="P-loop containing nucleotide triphosphate hydrolases"/>
    <property type="match status" value="1"/>
</dbReference>
<dbReference type="PANTHER" id="PTHR24220:SF659">
    <property type="entry name" value="TRANSPORTER, PUTATIVE-RELATED"/>
    <property type="match status" value="1"/>
</dbReference>
<dbReference type="KEGG" id="elq:Ga0102493_1112"/>
<accession>A0A074MVT6</accession>